<evidence type="ECO:0000313" key="6">
    <source>
        <dbReference type="EMBL" id="WOG95678.1"/>
    </source>
</evidence>
<dbReference type="Proteomes" id="UP000077755">
    <property type="component" value="Chromosome 4"/>
</dbReference>
<dbReference type="PROSITE" id="PS50081">
    <property type="entry name" value="ZF_DAG_PE_2"/>
    <property type="match status" value="1"/>
</dbReference>
<evidence type="ECO:0000256" key="3">
    <source>
        <dbReference type="ARBA" id="ARBA00022771"/>
    </source>
</evidence>
<evidence type="ECO:0000259" key="5">
    <source>
        <dbReference type="PROSITE" id="PS50081"/>
    </source>
</evidence>
<evidence type="ECO:0000256" key="1">
    <source>
        <dbReference type="ARBA" id="ARBA00022723"/>
    </source>
</evidence>
<dbReference type="InterPro" id="IPR046349">
    <property type="entry name" value="C1-like_sf"/>
</dbReference>
<evidence type="ECO:0000256" key="2">
    <source>
        <dbReference type="ARBA" id="ARBA00022737"/>
    </source>
</evidence>
<dbReference type="GO" id="GO:0008270">
    <property type="term" value="F:zinc ion binding"/>
    <property type="evidence" value="ECO:0007669"/>
    <property type="project" value="UniProtKB-KW"/>
</dbReference>
<proteinExistence type="predicted"/>
<dbReference type="SUPFAM" id="SSF57903">
    <property type="entry name" value="FYVE/PHD zinc finger"/>
    <property type="match status" value="1"/>
</dbReference>
<gene>
    <name evidence="6" type="ORF">DCAR_0415005</name>
</gene>
<dbReference type="InterPro" id="IPR002219">
    <property type="entry name" value="PKC_DAG/PE"/>
</dbReference>
<dbReference type="SUPFAM" id="SSF57889">
    <property type="entry name" value="Cysteine-rich domain"/>
    <property type="match status" value="1"/>
</dbReference>
<evidence type="ECO:0000313" key="7">
    <source>
        <dbReference type="Proteomes" id="UP000077755"/>
    </source>
</evidence>
<feature type="domain" description="Phorbol-ester/DAG-type" evidence="5">
    <location>
        <begin position="12"/>
        <end position="62"/>
    </location>
</feature>
<dbReference type="EMBL" id="CP093346">
    <property type="protein sequence ID" value="WOG95678.1"/>
    <property type="molecule type" value="Genomic_DNA"/>
</dbReference>
<dbReference type="PANTHER" id="PTHR46288:SF29">
    <property type="entry name" value="DC1 DOMAIN-CONTAINING PROTEIN"/>
    <property type="match status" value="1"/>
</dbReference>
<keyword evidence="3" id="KW-0863">Zinc-finger</keyword>
<keyword evidence="1" id="KW-0479">Metal-binding</keyword>
<organism evidence="6 7">
    <name type="scientific">Daucus carota subsp. sativus</name>
    <name type="common">Carrot</name>
    <dbReference type="NCBI Taxonomy" id="79200"/>
    <lineage>
        <taxon>Eukaryota</taxon>
        <taxon>Viridiplantae</taxon>
        <taxon>Streptophyta</taxon>
        <taxon>Embryophyta</taxon>
        <taxon>Tracheophyta</taxon>
        <taxon>Spermatophyta</taxon>
        <taxon>Magnoliopsida</taxon>
        <taxon>eudicotyledons</taxon>
        <taxon>Gunneridae</taxon>
        <taxon>Pentapetalae</taxon>
        <taxon>asterids</taxon>
        <taxon>campanulids</taxon>
        <taxon>Apiales</taxon>
        <taxon>Apiaceae</taxon>
        <taxon>Apioideae</taxon>
        <taxon>Scandiceae</taxon>
        <taxon>Daucinae</taxon>
        <taxon>Daucus</taxon>
        <taxon>Daucus sect. Daucus</taxon>
    </lineage>
</organism>
<keyword evidence="7" id="KW-1185">Reference proteome</keyword>
<dbReference type="InterPro" id="IPR011011">
    <property type="entry name" value="Znf_FYVE_PHD"/>
</dbReference>
<keyword evidence="4" id="KW-0862">Zinc</keyword>
<dbReference type="PANTHER" id="PTHR46288">
    <property type="entry name" value="PHORBOL-ESTER/DAG-TYPE DOMAIN-CONTAINING PROTEIN"/>
    <property type="match status" value="1"/>
</dbReference>
<dbReference type="InterPro" id="IPR004146">
    <property type="entry name" value="DC1"/>
</dbReference>
<protein>
    <recommendedName>
        <fullName evidence="5">Phorbol-ester/DAG-type domain-containing protein</fullName>
    </recommendedName>
</protein>
<sequence>MSNQNVKHFSHPHNLSPLTQEQAAVTSECRACHRIISEPFHGCSECKYYLHDECLKAPPSISHPSHPSHHLTLLPFSTYTSSRFICDACGMRGEAFVYNCSLCSFDLHTHCALSPKTIVHDKHPHKLQLVFDSKNRFKNLIFICDLCEGKVDENWLYYCSDCDFGTHLSCGLPDRWSKLQVPTKNDTTDSVKGRQHT</sequence>
<reference evidence="6" key="2">
    <citation type="submission" date="2022-03" db="EMBL/GenBank/DDBJ databases">
        <title>Draft title - Genomic analysis of global carrot germplasm unveils the trajectory of domestication and the origin of high carotenoid orange carrot.</title>
        <authorList>
            <person name="Iorizzo M."/>
            <person name="Ellison S."/>
            <person name="Senalik D."/>
            <person name="Macko-Podgorni A."/>
            <person name="Grzebelus D."/>
            <person name="Bostan H."/>
            <person name="Rolling W."/>
            <person name="Curaba J."/>
            <person name="Simon P."/>
        </authorList>
    </citation>
    <scope>NUCLEOTIDE SEQUENCE</scope>
    <source>
        <tissue evidence="6">Leaf</tissue>
    </source>
</reference>
<reference evidence="6" key="1">
    <citation type="journal article" date="2016" name="Nat. Genet.">
        <title>A high-quality carrot genome assembly provides new insights into carotenoid accumulation and asterid genome evolution.</title>
        <authorList>
            <person name="Iorizzo M."/>
            <person name="Ellison S."/>
            <person name="Senalik D."/>
            <person name="Zeng P."/>
            <person name="Satapoomin P."/>
            <person name="Huang J."/>
            <person name="Bowman M."/>
            <person name="Iovene M."/>
            <person name="Sanseverino W."/>
            <person name="Cavagnaro P."/>
            <person name="Yildiz M."/>
            <person name="Macko-Podgorni A."/>
            <person name="Moranska E."/>
            <person name="Grzebelus E."/>
            <person name="Grzebelus D."/>
            <person name="Ashrafi H."/>
            <person name="Zheng Z."/>
            <person name="Cheng S."/>
            <person name="Spooner D."/>
            <person name="Van Deynze A."/>
            <person name="Simon P."/>
        </authorList>
    </citation>
    <scope>NUCLEOTIDE SEQUENCE</scope>
    <source>
        <tissue evidence="6">Leaf</tissue>
    </source>
</reference>
<dbReference type="AlphaFoldDB" id="A0AAF0WVZ8"/>
<accession>A0AAF0WVZ8</accession>
<dbReference type="Pfam" id="PF03107">
    <property type="entry name" value="C1_2"/>
    <property type="match status" value="3"/>
</dbReference>
<keyword evidence="2" id="KW-0677">Repeat</keyword>
<evidence type="ECO:0000256" key="4">
    <source>
        <dbReference type="ARBA" id="ARBA00022833"/>
    </source>
</evidence>
<name>A0AAF0WVZ8_DAUCS</name>